<evidence type="ECO:0000313" key="1">
    <source>
        <dbReference type="EMBL" id="SUZ56735.1"/>
    </source>
</evidence>
<dbReference type="AlphaFoldDB" id="A0A381NQ67"/>
<sequence>MRPDRDPPGGVSMDHVTTARNEIEPLLNQLIHQLGIEGRATEMAVYSRIQRYLRTARHNHELSRPFSDLSTTANVCFTLPGEANILLERIIEKAEVLVREMENRTDSIH</sequence>
<protein>
    <submittedName>
        <fullName evidence="1">Uncharacterized protein</fullName>
    </submittedName>
</protein>
<gene>
    <name evidence="1" type="ORF">METZ01_LOCUS9589</name>
</gene>
<dbReference type="EMBL" id="UINC01000521">
    <property type="protein sequence ID" value="SUZ56735.1"/>
    <property type="molecule type" value="Genomic_DNA"/>
</dbReference>
<proteinExistence type="predicted"/>
<reference evidence="1" key="1">
    <citation type="submission" date="2018-05" db="EMBL/GenBank/DDBJ databases">
        <authorList>
            <person name="Lanie J.A."/>
            <person name="Ng W.-L."/>
            <person name="Kazmierczak K.M."/>
            <person name="Andrzejewski T.M."/>
            <person name="Davidsen T.M."/>
            <person name="Wayne K.J."/>
            <person name="Tettelin H."/>
            <person name="Glass J.I."/>
            <person name="Rusch D."/>
            <person name="Podicherti R."/>
            <person name="Tsui H.-C.T."/>
            <person name="Winkler M.E."/>
        </authorList>
    </citation>
    <scope>NUCLEOTIDE SEQUENCE</scope>
</reference>
<organism evidence="1">
    <name type="scientific">marine metagenome</name>
    <dbReference type="NCBI Taxonomy" id="408172"/>
    <lineage>
        <taxon>unclassified sequences</taxon>
        <taxon>metagenomes</taxon>
        <taxon>ecological metagenomes</taxon>
    </lineage>
</organism>
<accession>A0A381NQ67</accession>
<name>A0A381NQ67_9ZZZZ</name>